<comment type="caution">
    <text evidence="2">The sequence shown here is derived from an EMBL/GenBank/DDBJ whole genome shotgun (WGS) entry which is preliminary data.</text>
</comment>
<dbReference type="EMBL" id="JACIIZ010000009">
    <property type="protein sequence ID" value="MBB6252782.1"/>
    <property type="molecule type" value="Genomic_DNA"/>
</dbReference>
<proteinExistence type="predicted"/>
<organism evidence="2 3">
    <name type="scientific">Nitrospirillum iridis</name>
    <dbReference type="NCBI Taxonomy" id="765888"/>
    <lineage>
        <taxon>Bacteria</taxon>
        <taxon>Pseudomonadati</taxon>
        <taxon>Pseudomonadota</taxon>
        <taxon>Alphaproteobacteria</taxon>
        <taxon>Rhodospirillales</taxon>
        <taxon>Azospirillaceae</taxon>
        <taxon>Nitrospirillum</taxon>
    </lineage>
</organism>
<name>A0A7X0AZU1_9PROT</name>
<feature type="signal peptide" evidence="1">
    <location>
        <begin position="1"/>
        <end position="20"/>
    </location>
</feature>
<feature type="chain" id="PRO_5030994819" evidence="1">
    <location>
        <begin position="21"/>
        <end position="145"/>
    </location>
</feature>
<dbReference type="AlphaFoldDB" id="A0A7X0AZU1"/>
<protein>
    <submittedName>
        <fullName evidence="2">Uncharacterized protein</fullName>
    </submittedName>
</protein>
<evidence type="ECO:0000313" key="2">
    <source>
        <dbReference type="EMBL" id="MBB6252782.1"/>
    </source>
</evidence>
<keyword evidence="3" id="KW-1185">Reference proteome</keyword>
<evidence type="ECO:0000313" key="3">
    <source>
        <dbReference type="Proteomes" id="UP000539175"/>
    </source>
</evidence>
<accession>A0A7X0AZU1</accession>
<reference evidence="2 3" key="1">
    <citation type="submission" date="2020-08" db="EMBL/GenBank/DDBJ databases">
        <title>Genomic Encyclopedia of Type Strains, Phase IV (KMG-IV): sequencing the most valuable type-strain genomes for metagenomic binning, comparative biology and taxonomic classification.</title>
        <authorList>
            <person name="Goeker M."/>
        </authorList>
    </citation>
    <scope>NUCLEOTIDE SEQUENCE [LARGE SCALE GENOMIC DNA]</scope>
    <source>
        <strain evidence="2 3">DSM 22198</strain>
    </source>
</reference>
<keyword evidence="1" id="KW-0732">Signal</keyword>
<dbReference type="Proteomes" id="UP000539175">
    <property type="component" value="Unassembled WGS sequence"/>
</dbReference>
<sequence length="145" mass="15197">MRVGLVGGVLAVALIPPAQAADACRWSMGLAKAGIVCGDSLEMSIMAISCEDQPLRLWLESDCSAATCAVALRLDGRLVPVGQAQRIDDGMGGMDLPVPPNSTLLARLQRAHRLAVRIGRRWTPTLTTAGLGPAMAALRAVCVRP</sequence>
<evidence type="ECO:0000256" key="1">
    <source>
        <dbReference type="SAM" id="SignalP"/>
    </source>
</evidence>
<gene>
    <name evidence="2" type="ORF">FHS74_003350</name>
</gene>